<sequence>MSSLTGSFEIIFRGHRHSNQNRLRGRRSGRLGPCSRRDLFLLPSRAAPHLSAPPRDALHRGKWTVGISSKTFIAGTRKSGRSPSAAAARGSVIYRPMNTRCVRRRRRRRDTCTAFMNPKLRFRRSHYRPVRDGAAAARTGGAAGPRRALRRRQEKPRQAACHANEPCARRLTLTRQFPARRLDTNPSGGAAPRTIAEPTLFRFEVRVALSVGDTISRETRAREYLSILSHTGECREWRGAEGGSGESDNGVACRLHRARPGARREAAAFVLPLSSFVREPILSINIVAISRGITKNIKKTRPSRRGVSQYIFNGPGAAAAQYPGPIPSGGRSKGVSGGGGGGRCGQRRVKIGQFAVRLTTRKYHRINTGPAPATRSLSKLYLIATTAAPVAGPFCRFASAP</sequence>
<organism evidence="2 3">
    <name type="scientific">Eumeta variegata</name>
    <name type="common">Bagworm moth</name>
    <name type="synonym">Eumeta japonica</name>
    <dbReference type="NCBI Taxonomy" id="151549"/>
    <lineage>
        <taxon>Eukaryota</taxon>
        <taxon>Metazoa</taxon>
        <taxon>Ecdysozoa</taxon>
        <taxon>Arthropoda</taxon>
        <taxon>Hexapoda</taxon>
        <taxon>Insecta</taxon>
        <taxon>Pterygota</taxon>
        <taxon>Neoptera</taxon>
        <taxon>Endopterygota</taxon>
        <taxon>Lepidoptera</taxon>
        <taxon>Glossata</taxon>
        <taxon>Ditrysia</taxon>
        <taxon>Tineoidea</taxon>
        <taxon>Psychidae</taxon>
        <taxon>Oiketicinae</taxon>
        <taxon>Eumeta</taxon>
    </lineage>
</organism>
<evidence type="ECO:0000313" key="2">
    <source>
        <dbReference type="EMBL" id="GBP88844.1"/>
    </source>
</evidence>
<protein>
    <submittedName>
        <fullName evidence="2">Uncharacterized protein</fullName>
    </submittedName>
</protein>
<feature type="compositionally biased region" description="Low complexity" evidence="1">
    <location>
        <begin position="132"/>
        <end position="146"/>
    </location>
</feature>
<dbReference type="Proteomes" id="UP000299102">
    <property type="component" value="Unassembled WGS sequence"/>
</dbReference>
<gene>
    <name evidence="2" type="ORF">EVAR_65837_1</name>
</gene>
<feature type="region of interest" description="Disordered" evidence="1">
    <location>
        <begin position="131"/>
        <end position="165"/>
    </location>
</feature>
<reference evidence="2 3" key="1">
    <citation type="journal article" date="2019" name="Commun. Biol.">
        <title>The bagworm genome reveals a unique fibroin gene that provides high tensile strength.</title>
        <authorList>
            <person name="Kono N."/>
            <person name="Nakamura H."/>
            <person name="Ohtoshi R."/>
            <person name="Tomita M."/>
            <person name="Numata K."/>
            <person name="Arakawa K."/>
        </authorList>
    </citation>
    <scope>NUCLEOTIDE SEQUENCE [LARGE SCALE GENOMIC DNA]</scope>
</reference>
<proteinExistence type="predicted"/>
<dbReference type="AlphaFoldDB" id="A0A4C1ZP46"/>
<evidence type="ECO:0000313" key="3">
    <source>
        <dbReference type="Proteomes" id="UP000299102"/>
    </source>
</evidence>
<keyword evidence="3" id="KW-1185">Reference proteome</keyword>
<name>A0A4C1ZP46_EUMVA</name>
<comment type="caution">
    <text evidence="2">The sequence shown here is derived from an EMBL/GenBank/DDBJ whole genome shotgun (WGS) entry which is preliminary data.</text>
</comment>
<dbReference type="EMBL" id="BGZK01001961">
    <property type="protein sequence ID" value="GBP88844.1"/>
    <property type="molecule type" value="Genomic_DNA"/>
</dbReference>
<accession>A0A4C1ZP46</accession>
<evidence type="ECO:0000256" key="1">
    <source>
        <dbReference type="SAM" id="MobiDB-lite"/>
    </source>
</evidence>